<name>A0A0E9T189_ANGAN</name>
<feature type="region of interest" description="Disordered" evidence="1">
    <location>
        <begin position="1"/>
        <end position="23"/>
    </location>
</feature>
<reference evidence="2" key="2">
    <citation type="journal article" date="2015" name="Fish Shellfish Immunol.">
        <title>Early steps in the European eel (Anguilla anguilla)-Vibrio vulnificus interaction in the gills: Role of the RtxA13 toxin.</title>
        <authorList>
            <person name="Callol A."/>
            <person name="Pajuelo D."/>
            <person name="Ebbesson L."/>
            <person name="Teles M."/>
            <person name="MacKenzie S."/>
            <person name="Amaro C."/>
        </authorList>
    </citation>
    <scope>NUCLEOTIDE SEQUENCE</scope>
</reference>
<protein>
    <submittedName>
        <fullName evidence="2">Uncharacterized protein</fullName>
    </submittedName>
</protein>
<sequence length="23" mass="2601">MLLSEATYSKCRSDHTTHSKASF</sequence>
<dbReference type="EMBL" id="GBXM01062064">
    <property type="protein sequence ID" value="JAH46513.1"/>
    <property type="molecule type" value="Transcribed_RNA"/>
</dbReference>
<accession>A0A0E9T189</accession>
<evidence type="ECO:0000256" key="1">
    <source>
        <dbReference type="SAM" id="MobiDB-lite"/>
    </source>
</evidence>
<proteinExistence type="predicted"/>
<organism evidence="2">
    <name type="scientific">Anguilla anguilla</name>
    <name type="common">European freshwater eel</name>
    <name type="synonym">Muraena anguilla</name>
    <dbReference type="NCBI Taxonomy" id="7936"/>
    <lineage>
        <taxon>Eukaryota</taxon>
        <taxon>Metazoa</taxon>
        <taxon>Chordata</taxon>
        <taxon>Craniata</taxon>
        <taxon>Vertebrata</taxon>
        <taxon>Euteleostomi</taxon>
        <taxon>Actinopterygii</taxon>
        <taxon>Neopterygii</taxon>
        <taxon>Teleostei</taxon>
        <taxon>Anguilliformes</taxon>
        <taxon>Anguillidae</taxon>
        <taxon>Anguilla</taxon>
    </lineage>
</organism>
<dbReference type="AlphaFoldDB" id="A0A0E9T189"/>
<evidence type="ECO:0000313" key="2">
    <source>
        <dbReference type="EMBL" id="JAH46513.1"/>
    </source>
</evidence>
<reference evidence="2" key="1">
    <citation type="submission" date="2014-11" db="EMBL/GenBank/DDBJ databases">
        <authorList>
            <person name="Amaro Gonzalez C."/>
        </authorList>
    </citation>
    <scope>NUCLEOTIDE SEQUENCE</scope>
</reference>